<name>A0A0L7QJK6_9HYME</name>
<protein>
    <submittedName>
        <fullName evidence="2">Copia protein</fullName>
    </submittedName>
</protein>
<dbReference type="PANTHER" id="PTHR42648:SF28">
    <property type="entry name" value="TRANSPOSON-ENCODED PROTEIN WITH RIBONUCLEASE H-LIKE AND RETROVIRUS ZINC FINGER-LIKE DOMAINS"/>
    <property type="match status" value="1"/>
</dbReference>
<reference evidence="2 3" key="1">
    <citation type="submission" date="2015-07" db="EMBL/GenBank/DDBJ databases">
        <title>The genome of Habropoda laboriosa.</title>
        <authorList>
            <person name="Pan H."/>
            <person name="Kapheim K."/>
        </authorList>
    </citation>
    <scope>NUCLEOTIDE SEQUENCE [LARGE SCALE GENOMIC DNA]</scope>
    <source>
        <strain evidence="2">0110345459</strain>
    </source>
</reference>
<accession>A0A0L7QJK6</accession>
<gene>
    <name evidence="2" type="ORF">WH47_05248</name>
</gene>
<evidence type="ECO:0000313" key="3">
    <source>
        <dbReference type="Proteomes" id="UP000053825"/>
    </source>
</evidence>
<keyword evidence="3" id="KW-1185">Reference proteome</keyword>
<evidence type="ECO:0000259" key="1">
    <source>
        <dbReference type="Pfam" id="PF25597"/>
    </source>
</evidence>
<proteinExistence type="predicted"/>
<dbReference type="EMBL" id="KQ415210">
    <property type="protein sequence ID" value="KOC58750.1"/>
    <property type="molecule type" value="Genomic_DNA"/>
</dbReference>
<evidence type="ECO:0000313" key="2">
    <source>
        <dbReference type="EMBL" id="KOC58750.1"/>
    </source>
</evidence>
<dbReference type="SUPFAM" id="SSF53098">
    <property type="entry name" value="Ribonuclease H-like"/>
    <property type="match status" value="1"/>
</dbReference>
<feature type="domain" description="Retroviral polymerase SH3-like" evidence="1">
    <location>
        <begin position="59"/>
        <end position="97"/>
    </location>
</feature>
<dbReference type="STRING" id="597456.A0A0L7QJK6"/>
<dbReference type="InterPro" id="IPR012337">
    <property type="entry name" value="RNaseH-like_sf"/>
</dbReference>
<organism evidence="2 3">
    <name type="scientific">Habropoda laboriosa</name>
    <dbReference type="NCBI Taxonomy" id="597456"/>
    <lineage>
        <taxon>Eukaryota</taxon>
        <taxon>Metazoa</taxon>
        <taxon>Ecdysozoa</taxon>
        <taxon>Arthropoda</taxon>
        <taxon>Hexapoda</taxon>
        <taxon>Insecta</taxon>
        <taxon>Pterygota</taxon>
        <taxon>Neoptera</taxon>
        <taxon>Endopterygota</taxon>
        <taxon>Hymenoptera</taxon>
        <taxon>Apocrita</taxon>
        <taxon>Aculeata</taxon>
        <taxon>Apoidea</taxon>
        <taxon>Anthophila</taxon>
        <taxon>Apidae</taxon>
        <taxon>Habropoda</taxon>
    </lineage>
</organism>
<dbReference type="Pfam" id="PF25597">
    <property type="entry name" value="SH3_retrovirus"/>
    <property type="match status" value="1"/>
</dbReference>
<dbReference type="Proteomes" id="UP000053825">
    <property type="component" value="Unassembled WGS sequence"/>
</dbReference>
<dbReference type="InterPro" id="IPR057670">
    <property type="entry name" value="SH3_retrovirus"/>
</dbReference>
<dbReference type="PANTHER" id="PTHR42648">
    <property type="entry name" value="TRANSPOSASE, PUTATIVE-RELATED"/>
    <property type="match status" value="1"/>
</dbReference>
<sequence length="97" mass="11290">MARCMMIKSGITDCFWAEAVMMANHIRNKYPTSSLDGKIPYELWFDRKVKINYFRVFGSKAYVVNKTISRGKMDVRSKEGFLVGYSEQAKGYRVYIP</sequence>
<dbReference type="AlphaFoldDB" id="A0A0L7QJK6"/>
<dbReference type="InterPro" id="IPR039537">
    <property type="entry name" value="Retrotran_Ty1/copia-like"/>
</dbReference>